<evidence type="ECO:0000259" key="1">
    <source>
        <dbReference type="Pfam" id="PF00534"/>
    </source>
</evidence>
<proteinExistence type="predicted"/>
<accession>A0A0F9NR39</accession>
<comment type="caution">
    <text evidence="2">The sequence shown here is derived from an EMBL/GenBank/DDBJ whole genome shotgun (WGS) entry which is preliminary data.</text>
</comment>
<gene>
    <name evidence="2" type="ORF">LCGC14_0920350</name>
</gene>
<dbReference type="PANTHER" id="PTHR12526">
    <property type="entry name" value="GLYCOSYLTRANSFERASE"/>
    <property type="match status" value="1"/>
</dbReference>
<dbReference type="Gene3D" id="3.40.50.2000">
    <property type="entry name" value="Glycogen Phosphorylase B"/>
    <property type="match status" value="2"/>
</dbReference>
<sequence length="394" mass="46866">MNKKLNILILNPLALENGRGGEISSIELACGLQNFYNITLMDTNILTGKSLLSPKVIKKKLKEVKREKKLRFATFKFFNKILTFPYPWEFVKLNREIQNNNIVYTSTFTIKIDLLLIFLSLIHRKTKFIIGFRKPLFSEKFFSLYNLKYRFTILLFSLVKKRFYFHTISYHAKKFLENFYDQNRTFHIVHGIDLDDYIDDGMKVKQKETLNFIYVGYLDDIHKGVNILLEGIEKVIGETQNLEFFFEFCGEGPLESRLKKLQKKYPEFIRYNGYISHDKIAEYYKRNDIFLFTSRREPFGRVLIEAIASNLIIICTKTFGSIEILKNKKFAFFIQDLNSDLIRDKILFTFNLWRDKNKQFQELQKSSKTHALENYSLNTELKMFKELIKNISRE</sequence>
<dbReference type="AlphaFoldDB" id="A0A0F9NR39"/>
<dbReference type="CDD" id="cd03801">
    <property type="entry name" value="GT4_PimA-like"/>
    <property type="match status" value="1"/>
</dbReference>
<dbReference type="GO" id="GO:0016757">
    <property type="term" value="F:glycosyltransferase activity"/>
    <property type="evidence" value="ECO:0007669"/>
    <property type="project" value="InterPro"/>
</dbReference>
<dbReference type="InterPro" id="IPR001296">
    <property type="entry name" value="Glyco_trans_1"/>
</dbReference>
<reference evidence="2" key="1">
    <citation type="journal article" date="2015" name="Nature">
        <title>Complex archaea that bridge the gap between prokaryotes and eukaryotes.</title>
        <authorList>
            <person name="Spang A."/>
            <person name="Saw J.H."/>
            <person name="Jorgensen S.L."/>
            <person name="Zaremba-Niedzwiedzka K."/>
            <person name="Martijn J."/>
            <person name="Lind A.E."/>
            <person name="van Eijk R."/>
            <person name="Schleper C."/>
            <person name="Guy L."/>
            <person name="Ettema T.J."/>
        </authorList>
    </citation>
    <scope>NUCLEOTIDE SEQUENCE</scope>
</reference>
<protein>
    <recommendedName>
        <fullName evidence="1">Glycosyl transferase family 1 domain-containing protein</fullName>
    </recommendedName>
</protein>
<name>A0A0F9NR39_9ZZZZ</name>
<organism evidence="2">
    <name type="scientific">marine sediment metagenome</name>
    <dbReference type="NCBI Taxonomy" id="412755"/>
    <lineage>
        <taxon>unclassified sequences</taxon>
        <taxon>metagenomes</taxon>
        <taxon>ecological metagenomes</taxon>
    </lineage>
</organism>
<feature type="domain" description="Glycosyl transferase family 1" evidence="1">
    <location>
        <begin position="206"/>
        <end position="358"/>
    </location>
</feature>
<dbReference type="SUPFAM" id="SSF53756">
    <property type="entry name" value="UDP-Glycosyltransferase/glycogen phosphorylase"/>
    <property type="match status" value="1"/>
</dbReference>
<evidence type="ECO:0000313" key="2">
    <source>
        <dbReference type="EMBL" id="KKN21940.1"/>
    </source>
</evidence>
<dbReference type="Pfam" id="PF00534">
    <property type="entry name" value="Glycos_transf_1"/>
    <property type="match status" value="1"/>
</dbReference>
<dbReference type="EMBL" id="LAZR01003106">
    <property type="protein sequence ID" value="KKN21940.1"/>
    <property type="molecule type" value="Genomic_DNA"/>
</dbReference>